<dbReference type="Proteomes" id="UP001432322">
    <property type="component" value="Unassembled WGS sequence"/>
</dbReference>
<name>A0AAV5UVE7_9BILA</name>
<evidence type="ECO:0000313" key="2">
    <source>
        <dbReference type="Proteomes" id="UP001432322"/>
    </source>
</evidence>
<dbReference type="AlphaFoldDB" id="A0AAV5UVE7"/>
<feature type="non-terminal residue" evidence="1">
    <location>
        <position position="1"/>
    </location>
</feature>
<protein>
    <submittedName>
        <fullName evidence="1">Uncharacterized protein</fullName>
    </submittedName>
</protein>
<dbReference type="EMBL" id="BTSY01000001">
    <property type="protein sequence ID" value="GMT09510.1"/>
    <property type="molecule type" value="Genomic_DNA"/>
</dbReference>
<keyword evidence="2" id="KW-1185">Reference proteome</keyword>
<proteinExistence type="predicted"/>
<reference evidence="1" key="1">
    <citation type="submission" date="2023-10" db="EMBL/GenBank/DDBJ databases">
        <title>Genome assembly of Pristionchus species.</title>
        <authorList>
            <person name="Yoshida K."/>
            <person name="Sommer R.J."/>
        </authorList>
    </citation>
    <scope>NUCLEOTIDE SEQUENCE</scope>
    <source>
        <strain evidence="1">RS5133</strain>
    </source>
</reference>
<comment type="caution">
    <text evidence="1">The sequence shown here is derived from an EMBL/GenBank/DDBJ whole genome shotgun (WGS) entry which is preliminary data.</text>
</comment>
<evidence type="ECO:0000313" key="1">
    <source>
        <dbReference type="EMBL" id="GMT09510.1"/>
    </source>
</evidence>
<organism evidence="1 2">
    <name type="scientific">Pristionchus fissidentatus</name>
    <dbReference type="NCBI Taxonomy" id="1538716"/>
    <lineage>
        <taxon>Eukaryota</taxon>
        <taxon>Metazoa</taxon>
        <taxon>Ecdysozoa</taxon>
        <taxon>Nematoda</taxon>
        <taxon>Chromadorea</taxon>
        <taxon>Rhabditida</taxon>
        <taxon>Rhabditina</taxon>
        <taxon>Diplogasteromorpha</taxon>
        <taxon>Diplogasteroidea</taxon>
        <taxon>Neodiplogasteridae</taxon>
        <taxon>Pristionchus</taxon>
    </lineage>
</organism>
<gene>
    <name evidence="1" type="ORF">PFISCL1PPCAC_807</name>
</gene>
<sequence length="184" mass="22688">VVLPVPASHNDIDYRIHHLWSFHYHDYRNHAADSSPDLDYGQFIFYNEYWYLNHCHRIVHSHYFWLNDGDVDSSHYEYHNYNYNHPVYYYDLWHLNNDSHGLINVYDNWLNYDYNSSHHVNHVIDYFRFDLCYNHGKYSVHIDDLYRLYDKYDWGSHHDYYSNHNNLSLRVHCDYGQFGHVRSG</sequence>
<accession>A0AAV5UVE7</accession>